<proteinExistence type="predicted"/>
<reference evidence="8" key="1">
    <citation type="journal article" date="2014" name="Int. J. Syst. Evol. Microbiol.">
        <title>Complete genome sequence of Corynebacterium casei LMG S-19264T (=DSM 44701T), isolated from a smear-ripened cheese.</title>
        <authorList>
            <consortium name="US DOE Joint Genome Institute (JGI-PGF)"/>
            <person name="Walter F."/>
            <person name="Albersmeier A."/>
            <person name="Kalinowski J."/>
            <person name="Ruckert C."/>
        </authorList>
    </citation>
    <scope>NUCLEOTIDE SEQUENCE</scope>
    <source>
        <strain evidence="8">JCM 3313</strain>
    </source>
</reference>
<dbReference type="InterPro" id="IPR039420">
    <property type="entry name" value="WalR-like"/>
</dbReference>
<dbReference type="SUPFAM" id="SSF52172">
    <property type="entry name" value="CheY-like"/>
    <property type="match status" value="1"/>
</dbReference>
<dbReference type="InterPro" id="IPR000792">
    <property type="entry name" value="Tscrpt_reg_LuxR_C"/>
</dbReference>
<keyword evidence="3 8" id="KW-0238">DNA-binding</keyword>
<evidence type="ECO:0000256" key="2">
    <source>
        <dbReference type="ARBA" id="ARBA00023015"/>
    </source>
</evidence>
<sequence length="219" mass="22997">MRLPGVVPVRLVLADDEPLLRRGLRVLLEADGRVQVVAEAADGAALLDAVRATSPDVALVDVQMPGVDGLTALRTLLSRPDPPAVAVLTTFDLDDYVATALDLGAQGFLLKDAEPEALIRAVVDLAAGGAVLDPRITARLLPKLRGGRLKSNTQLDSLSTRERQVLALVADGHPNAVIAAELGLSEATVKSYVSTVLMKLGVDNRVQAALVAHRVGGTW</sequence>
<dbReference type="SMART" id="SM00421">
    <property type="entry name" value="HTH_LUXR"/>
    <property type="match status" value="1"/>
</dbReference>
<evidence type="ECO:0000313" key="9">
    <source>
        <dbReference type="Proteomes" id="UP000639606"/>
    </source>
</evidence>
<keyword evidence="9" id="KW-1185">Reference proteome</keyword>
<feature type="modified residue" description="4-aspartylphosphate" evidence="5">
    <location>
        <position position="61"/>
    </location>
</feature>
<dbReference type="PRINTS" id="PR00038">
    <property type="entry name" value="HTHLUXR"/>
</dbReference>
<dbReference type="Pfam" id="PF00072">
    <property type="entry name" value="Response_reg"/>
    <property type="match status" value="1"/>
</dbReference>
<dbReference type="PROSITE" id="PS50043">
    <property type="entry name" value="HTH_LUXR_2"/>
    <property type="match status" value="1"/>
</dbReference>
<dbReference type="AlphaFoldDB" id="A0A918AR23"/>
<evidence type="ECO:0000259" key="6">
    <source>
        <dbReference type="PROSITE" id="PS50043"/>
    </source>
</evidence>
<dbReference type="Gene3D" id="3.40.50.2300">
    <property type="match status" value="1"/>
</dbReference>
<dbReference type="InterPro" id="IPR016032">
    <property type="entry name" value="Sig_transdc_resp-reg_C-effctor"/>
</dbReference>
<keyword evidence="2" id="KW-0805">Transcription regulation</keyword>
<dbReference type="PANTHER" id="PTHR43214">
    <property type="entry name" value="TWO-COMPONENT RESPONSE REGULATOR"/>
    <property type="match status" value="1"/>
</dbReference>
<organism evidence="8 9">
    <name type="scientific">Saccharothrix coeruleofusca</name>
    <dbReference type="NCBI Taxonomy" id="33919"/>
    <lineage>
        <taxon>Bacteria</taxon>
        <taxon>Bacillati</taxon>
        <taxon>Actinomycetota</taxon>
        <taxon>Actinomycetes</taxon>
        <taxon>Pseudonocardiales</taxon>
        <taxon>Pseudonocardiaceae</taxon>
        <taxon>Saccharothrix</taxon>
    </lineage>
</organism>
<dbReference type="CDD" id="cd06170">
    <property type="entry name" value="LuxR_C_like"/>
    <property type="match status" value="1"/>
</dbReference>
<evidence type="ECO:0000256" key="4">
    <source>
        <dbReference type="ARBA" id="ARBA00023163"/>
    </source>
</evidence>
<feature type="domain" description="HTH luxR-type" evidence="6">
    <location>
        <begin position="151"/>
        <end position="216"/>
    </location>
</feature>
<dbReference type="Pfam" id="PF00196">
    <property type="entry name" value="GerE"/>
    <property type="match status" value="1"/>
</dbReference>
<dbReference type="GO" id="GO:0003677">
    <property type="term" value="F:DNA binding"/>
    <property type="evidence" value="ECO:0007669"/>
    <property type="project" value="UniProtKB-KW"/>
</dbReference>
<dbReference type="GO" id="GO:0000160">
    <property type="term" value="P:phosphorelay signal transduction system"/>
    <property type="evidence" value="ECO:0007669"/>
    <property type="project" value="InterPro"/>
</dbReference>
<dbReference type="InterPro" id="IPR011006">
    <property type="entry name" value="CheY-like_superfamily"/>
</dbReference>
<dbReference type="SUPFAM" id="SSF46894">
    <property type="entry name" value="C-terminal effector domain of the bipartite response regulators"/>
    <property type="match status" value="1"/>
</dbReference>
<feature type="domain" description="Response regulatory" evidence="7">
    <location>
        <begin position="10"/>
        <end position="126"/>
    </location>
</feature>
<dbReference type="CDD" id="cd17535">
    <property type="entry name" value="REC_NarL-like"/>
    <property type="match status" value="1"/>
</dbReference>
<dbReference type="InterPro" id="IPR001789">
    <property type="entry name" value="Sig_transdc_resp-reg_receiver"/>
</dbReference>
<reference evidence="8" key="2">
    <citation type="submission" date="2020-09" db="EMBL/GenBank/DDBJ databases">
        <authorList>
            <person name="Sun Q."/>
            <person name="Ohkuma M."/>
        </authorList>
    </citation>
    <scope>NUCLEOTIDE SEQUENCE</scope>
    <source>
        <strain evidence="8">JCM 3313</strain>
    </source>
</reference>
<dbReference type="PANTHER" id="PTHR43214:SF24">
    <property type="entry name" value="TRANSCRIPTIONAL REGULATORY PROTEIN NARL-RELATED"/>
    <property type="match status" value="1"/>
</dbReference>
<evidence type="ECO:0000313" key="8">
    <source>
        <dbReference type="EMBL" id="GGP72775.1"/>
    </source>
</evidence>
<comment type="caution">
    <text evidence="8">The sequence shown here is derived from an EMBL/GenBank/DDBJ whole genome shotgun (WGS) entry which is preliminary data.</text>
</comment>
<evidence type="ECO:0000259" key="7">
    <source>
        <dbReference type="PROSITE" id="PS50110"/>
    </source>
</evidence>
<gene>
    <name evidence="8" type="ORF">GCM10010185_52680</name>
</gene>
<protein>
    <submittedName>
        <fullName evidence="8">DNA-binding response regulator</fullName>
    </submittedName>
</protein>
<evidence type="ECO:0000256" key="5">
    <source>
        <dbReference type="PROSITE-ProRule" id="PRU00169"/>
    </source>
</evidence>
<evidence type="ECO:0000256" key="1">
    <source>
        <dbReference type="ARBA" id="ARBA00022553"/>
    </source>
</evidence>
<dbReference type="InterPro" id="IPR058245">
    <property type="entry name" value="NreC/VraR/RcsB-like_REC"/>
</dbReference>
<name>A0A918AR23_9PSEU</name>
<keyword evidence="4" id="KW-0804">Transcription</keyword>
<dbReference type="RefSeq" id="WP_189225996.1">
    <property type="nucleotide sequence ID" value="NZ_BMRG01000013.1"/>
</dbReference>
<keyword evidence="1 5" id="KW-0597">Phosphoprotein</keyword>
<dbReference type="SMART" id="SM00448">
    <property type="entry name" value="REC"/>
    <property type="match status" value="1"/>
</dbReference>
<evidence type="ECO:0000256" key="3">
    <source>
        <dbReference type="ARBA" id="ARBA00023125"/>
    </source>
</evidence>
<dbReference type="Proteomes" id="UP000639606">
    <property type="component" value="Unassembled WGS sequence"/>
</dbReference>
<dbReference type="PROSITE" id="PS50110">
    <property type="entry name" value="RESPONSE_REGULATORY"/>
    <property type="match status" value="1"/>
</dbReference>
<dbReference type="GO" id="GO:0006355">
    <property type="term" value="P:regulation of DNA-templated transcription"/>
    <property type="evidence" value="ECO:0007669"/>
    <property type="project" value="InterPro"/>
</dbReference>
<dbReference type="EMBL" id="BMRG01000013">
    <property type="protein sequence ID" value="GGP72775.1"/>
    <property type="molecule type" value="Genomic_DNA"/>
</dbReference>
<accession>A0A918AR23</accession>